<gene>
    <name evidence="1" type="ORF">BDK51DRAFT_42921</name>
</gene>
<evidence type="ECO:0000313" key="1">
    <source>
        <dbReference type="EMBL" id="RKO94364.1"/>
    </source>
</evidence>
<dbReference type="EMBL" id="KZ993918">
    <property type="protein sequence ID" value="RKO94364.1"/>
    <property type="molecule type" value="Genomic_DNA"/>
</dbReference>
<name>A0A4P9WN63_9FUNG</name>
<keyword evidence="2" id="KW-1185">Reference proteome</keyword>
<dbReference type="AlphaFoldDB" id="A0A4P9WN63"/>
<proteinExistence type="predicted"/>
<protein>
    <submittedName>
        <fullName evidence="1">Uncharacterized protein</fullName>
    </submittedName>
</protein>
<dbReference type="Proteomes" id="UP000269721">
    <property type="component" value="Unassembled WGS sequence"/>
</dbReference>
<accession>A0A4P9WN63</accession>
<dbReference type="OrthoDB" id="10036721at2759"/>
<organism evidence="1 2">
    <name type="scientific">Blyttiomyces helicus</name>
    <dbReference type="NCBI Taxonomy" id="388810"/>
    <lineage>
        <taxon>Eukaryota</taxon>
        <taxon>Fungi</taxon>
        <taxon>Fungi incertae sedis</taxon>
        <taxon>Chytridiomycota</taxon>
        <taxon>Chytridiomycota incertae sedis</taxon>
        <taxon>Chytridiomycetes</taxon>
        <taxon>Chytridiomycetes incertae sedis</taxon>
        <taxon>Blyttiomyces</taxon>
    </lineage>
</organism>
<evidence type="ECO:0000313" key="2">
    <source>
        <dbReference type="Proteomes" id="UP000269721"/>
    </source>
</evidence>
<reference evidence="2" key="1">
    <citation type="journal article" date="2018" name="Nat. Microbiol.">
        <title>Leveraging single-cell genomics to expand the fungal tree of life.</title>
        <authorList>
            <person name="Ahrendt S.R."/>
            <person name="Quandt C.A."/>
            <person name="Ciobanu D."/>
            <person name="Clum A."/>
            <person name="Salamov A."/>
            <person name="Andreopoulos B."/>
            <person name="Cheng J.F."/>
            <person name="Woyke T."/>
            <person name="Pelin A."/>
            <person name="Henrissat B."/>
            <person name="Reynolds N.K."/>
            <person name="Benny G.L."/>
            <person name="Smith M.E."/>
            <person name="James T.Y."/>
            <person name="Grigoriev I.V."/>
        </authorList>
    </citation>
    <scope>NUCLEOTIDE SEQUENCE [LARGE SCALE GENOMIC DNA]</scope>
</reference>
<sequence length="415" mass="45322">MTNYFWDMLFYFFVQNVCQVVIKKCTPRIQSTDPTSSWKWSVPTATTSAPAGMFNSAEQTLSNFEHSEMVPAPSAPAGSLTFANQYLYGICVGTATDGWATTSYTKVPVNLTAGNNLFSVVDPKASGHAELFASLMSSNNSVLLHMDSTWTSTPAPVQSTGTQVFNPGNFGMCLWGSASNFAHTTLYWIGNTSTAVKNAPAGGMTGRNISTTTAGWAKTSYTELPVNLTPGANMISIVAINADRPATPTFLSLPCPNCNNAVSQNHQTINKRVHNLYQWLQDALDYARKFRLPSSTTTTCAEQTSKTFTTSPINSEIEHMKENLLGADNDLGGLCNSHGSLKCTFKGFDEKANDDRAKYRAWFQQLYNSMQQRFAEIIQLIAHIETRNAILGENFANPVDGNLPHLAANNIIQDV</sequence>